<accession>A0A853FUZ1</accession>
<evidence type="ECO:0000256" key="5">
    <source>
        <dbReference type="ARBA" id="ARBA00022729"/>
    </source>
</evidence>
<evidence type="ECO:0000256" key="4">
    <source>
        <dbReference type="ARBA" id="ARBA00013964"/>
    </source>
</evidence>
<evidence type="ECO:0000256" key="7">
    <source>
        <dbReference type="ARBA" id="ARBA00022841"/>
    </source>
</evidence>
<reference evidence="9 10" key="1">
    <citation type="submission" date="2020-07" db="EMBL/GenBank/DDBJ databases">
        <title>Taxonomic revisions and descriptions of new bacterial species based on genomic comparisons in the high-G+C-content subgroup of the family Alcaligenaceae.</title>
        <authorList>
            <person name="Szabo A."/>
            <person name="Felfoldi T."/>
        </authorList>
    </citation>
    <scope>NUCLEOTIDE SEQUENCE [LARGE SCALE GENOMIC DNA]</scope>
    <source>
        <strain evidence="9 10">LMG 24012</strain>
    </source>
</reference>
<comment type="similarity">
    <text evidence="3">Belongs to the AlgF family.</text>
</comment>
<evidence type="ECO:0000256" key="6">
    <source>
        <dbReference type="ARBA" id="ARBA00022764"/>
    </source>
</evidence>
<dbReference type="RefSeq" id="WP_180153181.1">
    <property type="nucleotide sequence ID" value="NZ_JACCEM010000001.1"/>
</dbReference>
<keyword evidence="7" id="KW-0016">Alginate biosynthesis</keyword>
<dbReference type="GO" id="GO:0042597">
    <property type="term" value="C:periplasmic space"/>
    <property type="evidence" value="ECO:0007669"/>
    <property type="project" value="UniProtKB-SubCell"/>
</dbReference>
<feature type="chain" id="PRO_5032992764" description="Alginate biosynthesis protein AlgF" evidence="8">
    <location>
        <begin position="25"/>
        <end position="224"/>
    </location>
</feature>
<sequence length="224" mass="22929">MKRLRSSGALGLLLWLGLAGQGRAVDLYPTGPAEDAAFVRFVNAGPDRLQIAPKGGGAPVALDAPKQATPYYPVAAGGDITGRLASDGAGQDIALKAAAGEFITVVAGAGQAPGIVVSVLREQPEDFTAVKASVAFYNMNAGCSPAAVQVAGRKVFLFESVAPDAMARRLVNPVKLALQLVCGGAPVGDPLELGRLEAGERYSVFLAPGDPAARFFAVKDEVAN</sequence>
<keyword evidence="9" id="KW-0808">Transferase</keyword>
<comment type="subcellular location">
    <subcellularLocation>
        <location evidence="1">Periplasm</location>
    </subcellularLocation>
</comment>
<keyword evidence="6" id="KW-0574">Periplasm</keyword>
<dbReference type="InterPro" id="IPR035422">
    <property type="entry name" value="AlgF"/>
</dbReference>
<organism evidence="9 10">
    <name type="scientific">Parapusillimonas granuli</name>
    <dbReference type="NCBI Taxonomy" id="380911"/>
    <lineage>
        <taxon>Bacteria</taxon>
        <taxon>Pseudomonadati</taxon>
        <taxon>Pseudomonadota</taxon>
        <taxon>Betaproteobacteria</taxon>
        <taxon>Burkholderiales</taxon>
        <taxon>Alcaligenaceae</taxon>
        <taxon>Parapusillimonas</taxon>
    </lineage>
</organism>
<evidence type="ECO:0000256" key="1">
    <source>
        <dbReference type="ARBA" id="ARBA00004418"/>
    </source>
</evidence>
<gene>
    <name evidence="9" type="ORF">H0A72_01545</name>
</gene>
<comment type="pathway">
    <text evidence="2">Glycan biosynthesis; alginate biosynthesis.</text>
</comment>
<keyword evidence="10" id="KW-1185">Reference proteome</keyword>
<dbReference type="UniPathway" id="UPA00286"/>
<evidence type="ECO:0000256" key="2">
    <source>
        <dbReference type="ARBA" id="ARBA00005182"/>
    </source>
</evidence>
<proteinExistence type="inferred from homology"/>
<dbReference type="Pfam" id="PF11182">
    <property type="entry name" value="AlgF"/>
    <property type="match status" value="1"/>
</dbReference>
<evidence type="ECO:0000256" key="8">
    <source>
        <dbReference type="SAM" id="SignalP"/>
    </source>
</evidence>
<name>A0A853FUZ1_9BURK</name>
<dbReference type="GO" id="GO:0016740">
    <property type="term" value="F:transferase activity"/>
    <property type="evidence" value="ECO:0007669"/>
    <property type="project" value="UniProtKB-KW"/>
</dbReference>
<evidence type="ECO:0000313" key="9">
    <source>
        <dbReference type="EMBL" id="NYT47987.1"/>
    </source>
</evidence>
<comment type="caution">
    <text evidence="9">The sequence shown here is derived from an EMBL/GenBank/DDBJ whole genome shotgun (WGS) entry which is preliminary data.</text>
</comment>
<dbReference type="GO" id="GO:0042121">
    <property type="term" value="P:alginic acid biosynthetic process"/>
    <property type="evidence" value="ECO:0007669"/>
    <property type="project" value="UniProtKB-UniPathway"/>
</dbReference>
<dbReference type="Proteomes" id="UP000559809">
    <property type="component" value="Unassembled WGS sequence"/>
</dbReference>
<dbReference type="AlphaFoldDB" id="A0A853FUZ1"/>
<protein>
    <recommendedName>
        <fullName evidence="4">Alginate biosynthesis protein AlgF</fullName>
    </recommendedName>
</protein>
<dbReference type="EMBL" id="JACCEM010000001">
    <property type="protein sequence ID" value="NYT47987.1"/>
    <property type="molecule type" value="Genomic_DNA"/>
</dbReference>
<feature type="signal peptide" evidence="8">
    <location>
        <begin position="1"/>
        <end position="24"/>
    </location>
</feature>
<keyword evidence="5 8" id="KW-0732">Signal</keyword>
<evidence type="ECO:0000313" key="10">
    <source>
        <dbReference type="Proteomes" id="UP000559809"/>
    </source>
</evidence>
<evidence type="ECO:0000256" key="3">
    <source>
        <dbReference type="ARBA" id="ARBA00010033"/>
    </source>
</evidence>